<dbReference type="AlphaFoldDB" id="A0A3A8FTB5"/>
<organism evidence="1 2">
    <name type="scientific">Acinetobacter cumulans</name>
    <dbReference type="NCBI Taxonomy" id="2136182"/>
    <lineage>
        <taxon>Bacteria</taxon>
        <taxon>Pseudomonadati</taxon>
        <taxon>Pseudomonadota</taxon>
        <taxon>Gammaproteobacteria</taxon>
        <taxon>Moraxellales</taxon>
        <taxon>Moraxellaceae</taxon>
        <taxon>Acinetobacter</taxon>
    </lineage>
</organism>
<gene>
    <name evidence="1" type="ORF">D7V64_12865</name>
</gene>
<dbReference type="EMBL" id="RAXZ01000020">
    <property type="protein sequence ID" value="RKG50195.1"/>
    <property type="molecule type" value="Genomic_DNA"/>
</dbReference>
<evidence type="ECO:0000313" key="2">
    <source>
        <dbReference type="Proteomes" id="UP000281084"/>
    </source>
</evidence>
<accession>A0A3A8FTB5</accession>
<reference evidence="1 2" key="1">
    <citation type="submission" date="2018-09" db="EMBL/GenBank/DDBJ databases">
        <title>The draft genome of Acinetobacter spp. strains.</title>
        <authorList>
            <person name="Qin J."/>
            <person name="Feng Y."/>
            <person name="Zong Z."/>
        </authorList>
    </citation>
    <scope>NUCLEOTIDE SEQUENCE [LARGE SCALE GENOMIC DNA]</scope>
    <source>
        <strain evidence="1 2">WCHAc060002</strain>
    </source>
</reference>
<sequence>MGLSVQNIAVKVLKTDLEDNEVSFAIKADVTNIKKDDYDDEDVTVEIQGVDVDGFEILTVYLSGKVDFNTTKTLTDRTDYQDKDEFEQVVKWQFVDV</sequence>
<dbReference type="RefSeq" id="WP_120367950.1">
    <property type="nucleotide sequence ID" value="NZ_RAXZ01000020.1"/>
</dbReference>
<protein>
    <submittedName>
        <fullName evidence="1">Uncharacterized protein</fullName>
    </submittedName>
</protein>
<dbReference type="Proteomes" id="UP000281084">
    <property type="component" value="Unassembled WGS sequence"/>
</dbReference>
<proteinExistence type="predicted"/>
<evidence type="ECO:0000313" key="1">
    <source>
        <dbReference type="EMBL" id="RKG50195.1"/>
    </source>
</evidence>
<comment type="caution">
    <text evidence="1">The sequence shown here is derived from an EMBL/GenBank/DDBJ whole genome shotgun (WGS) entry which is preliminary data.</text>
</comment>
<name>A0A3A8FTB5_9GAMM</name>